<feature type="transmembrane region" description="Helical" evidence="2">
    <location>
        <begin position="206"/>
        <end position="225"/>
    </location>
</feature>
<keyword evidence="5" id="KW-1185">Reference proteome</keyword>
<sequence length="414" mass="42217">MENPGTPVPRHVVLLVPGGLALLAGLDAALLRLGLGAPVASDRWSDVHGPLMVLGFVGTLVALERAVAVRRPALLAAPALLGLGGLALLSPLPLWAGQVAFVGGTAVLLGVYGVVWRRQPAVAVAVQAMGALLGLASALLWLAGVPVPHLIPTLAGFLVLTVAGERLELLRVGNPSPRVEDAVGVLALAWAAAGTVALLWPDAGWTALGAVLLALVAVLARHDVARRTVRGTGLPRFMACAMLGGYAWLAVAGAVWLVSGPVLSGRGYDAVLHAVFLGFVLSMIMAHAPVILPAVIRRPLPYRPVMYVPLALLHATLLLRVLVGDARGVDLAVQVGGVGNIVALLLFVVLAAGSAIAGPRRPRTTRTPPTPDAPAAPDAPHEVDGSDRHAAGESARTVHPAGAGPVMTLGGGAR</sequence>
<feature type="transmembrane region" description="Helical" evidence="2">
    <location>
        <begin position="47"/>
        <end position="66"/>
    </location>
</feature>
<feature type="region of interest" description="Disordered" evidence="1">
    <location>
        <begin position="358"/>
        <end position="414"/>
    </location>
</feature>
<dbReference type="AlphaFoldDB" id="A0A511F7T1"/>
<keyword evidence="2" id="KW-0472">Membrane</keyword>
<feature type="transmembrane region" description="Helical" evidence="2">
    <location>
        <begin position="150"/>
        <end position="170"/>
    </location>
</feature>
<gene>
    <name evidence="3" type="ORF">CHO01_04350</name>
    <name evidence="4" type="ORF">HNR08_002132</name>
</gene>
<evidence type="ECO:0000313" key="4">
    <source>
        <dbReference type="EMBL" id="MBB5473396.1"/>
    </source>
</evidence>
<dbReference type="RefSeq" id="WP_221286344.1">
    <property type="nucleotide sequence ID" value="NZ_BJVQ01000003.1"/>
</dbReference>
<organism evidence="3 5">
    <name type="scientific">Cellulomonas hominis</name>
    <dbReference type="NCBI Taxonomy" id="156981"/>
    <lineage>
        <taxon>Bacteria</taxon>
        <taxon>Bacillati</taxon>
        <taxon>Actinomycetota</taxon>
        <taxon>Actinomycetes</taxon>
        <taxon>Micrococcales</taxon>
        <taxon>Cellulomonadaceae</taxon>
        <taxon>Cellulomonas</taxon>
    </lineage>
</organism>
<protein>
    <submittedName>
        <fullName evidence="3">Uncharacterized protein</fullName>
    </submittedName>
</protein>
<evidence type="ECO:0000313" key="5">
    <source>
        <dbReference type="Proteomes" id="UP000321723"/>
    </source>
</evidence>
<reference evidence="3 5" key="1">
    <citation type="submission" date="2019-07" db="EMBL/GenBank/DDBJ databases">
        <title>Whole genome shotgun sequence of Cellulomonas hominis NBRC 16055.</title>
        <authorList>
            <person name="Hosoyama A."/>
            <person name="Uohara A."/>
            <person name="Ohji S."/>
            <person name="Ichikawa N."/>
        </authorList>
    </citation>
    <scope>NUCLEOTIDE SEQUENCE [LARGE SCALE GENOMIC DNA]</scope>
    <source>
        <strain evidence="3 5">NBRC 16055</strain>
    </source>
</reference>
<evidence type="ECO:0000313" key="3">
    <source>
        <dbReference type="EMBL" id="GEL45319.1"/>
    </source>
</evidence>
<feature type="transmembrane region" description="Helical" evidence="2">
    <location>
        <begin position="335"/>
        <end position="357"/>
    </location>
</feature>
<feature type="compositionally biased region" description="Basic and acidic residues" evidence="1">
    <location>
        <begin position="379"/>
        <end position="391"/>
    </location>
</feature>
<evidence type="ECO:0000313" key="6">
    <source>
        <dbReference type="Proteomes" id="UP000564629"/>
    </source>
</evidence>
<feature type="transmembrane region" description="Helical" evidence="2">
    <location>
        <begin position="95"/>
        <end position="115"/>
    </location>
</feature>
<accession>A0A511F7T1</accession>
<keyword evidence="2" id="KW-0812">Transmembrane</keyword>
<name>A0A511F7T1_9CELL</name>
<feature type="transmembrane region" description="Helical" evidence="2">
    <location>
        <begin position="182"/>
        <end position="200"/>
    </location>
</feature>
<dbReference type="EMBL" id="JACHDN010000001">
    <property type="protein sequence ID" value="MBB5473396.1"/>
    <property type="molecule type" value="Genomic_DNA"/>
</dbReference>
<evidence type="ECO:0000256" key="1">
    <source>
        <dbReference type="SAM" id="MobiDB-lite"/>
    </source>
</evidence>
<dbReference type="EMBL" id="BJVQ01000003">
    <property type="protein sequence ID" value="GEL45319.1"/>
    <property type="molecule type" value="Genomic_DNA"/>
</dbReference>
<evidence type="ECO:0000256" key="2">
    <source>
        <dbReference type="SAM" id="Phobius"/>
    </source>
</evidence>
<proteinExistence type="predicted"/>
<reference evidence="4 6" key="2">
    <citation type="submission" date="2020-08" db="EMBL/GenBank/DDBJ databases">
        <title>Sequencing the genomes of 1000 actinobacteria strains.</title>
        <authorList>
            <person name="Klenk H.-P."/>
        </authorList>
    </citation>
    <scope>NUCLEOTIDE SEQUENCE [LARGE SCALE GENOMIC DNA]</scope>
    <source>
        <strain evidence="4 6">DSM 9581</strain>
    </source>
</reference>
<feature type="transmembrane region" description="Helical" evidence="2">
    <location>
        <begin position="73"/>
        <end position="89"/>
    </location>
</feature>
<comment type="caution">
    <text evidence="3">The sequence shown here is derived from an EMBL/GenBank/DDBJ whole genome shotgun (WGS) entry which is preliminary data.</text>
</comment>
<feature type="transmembrane region" description="Helical" evidence="2">
    <location>
        <begin position="237"/>
        <end position="258"/>
    </location>
</feature>
<feature type="transmembrane region" description="Helical" evidence="2">
    <location>
        <begin position="122"/>
        <end position="144"/>
    </location>
</feature>
<feature type="transmembrane region" description="Helical" evidence="2">
    <location>
        <begin position="12"/>
        <end position="35"/>
    </location>
</feature>
<dbReference type="Proteomes" id="UP000564629">
    <property type="component" value="Unassembled WGS sequence"/>
</dbReference>
<feature type="transmembrane region" description="Helical" evidence="2">
    <location>
        <begin position="270"/>
        <end position="292"/>
    </location>
</feature>
<feature type="transmembrane region" description="Helical" evidence="2">
    <location>
        <begin position="304"/>
        <end position="323"/>
    </location>
</feature>
<dbReference type="Proteomes" id="UP000321723">
    <property type="component" value="Unassembled WGS sequence"/>
</dbReference>
<keyword evidence="2" id="KW-1133">Transmembrane helix</keyword>